<protein>
    <submittedName>
        <fullName evidence="1">Uncharacterized protein</fullName>
    </submittedName>
</protein>
<dbReference type="AlphaFoldDB" id="A0AA39YPJ2"/>
<comment type="caution">
    <text evidence="1">The sequence shown here is derived from an EMBL/GenBank/DDBJ whole genome shotgun (WGS) entry which is preliminary data.</text>
</comment>
<accession>A0AA39YPJ2</accession>
<organism evidence="1 2">
    <name type="scientific">Cercophora newfieldiana</name>
    <dbReference type="NCBI Taxonomy" id="92897"/>
    <lineage>
        <taxon>Eukaryota</taxon>
        <taxon>Fungi</taxon>
        <taxon>Dikarya</taxon>
        <taxon>Ascomycota</taxon>
        <taxon>Pezizomycotina</taxon>
        <taxon>Sordariomycetes</taxon>
        <taxon>Sordariomycetidae</taxon>
        <taxon>Sordariales</taxon>
        <taxon>Lasiosphaeriaceae</taxon>
        <taxon>Cercophora</taxon>
    </lineage>
</organism>
<keyword evidence="2" id="KW-1185">Reference proteome</keyword>
<dbReference type="EMBL" id="JAULSV010000001">
    <property type="protein sequence ID" value="KAK0656339.1"/>
    <property type="molecule type" value="Genomic_DNA"/>
</dbReference>
<proteinExistence type="predicted"/>
<gene>
    <name evidence="1" type="ORF">B0T16DRAFT_34434</name>
</gene>
<reference evidence="1" key="1">
    <citation type="submission" date="2023-06" db="EMBL/GenBank/DDBJ databases">
        <title>Genome-scale phylogeny and comparative genomics of the fungal order Sordariales.</title>
        <authorList>
            <consortium name="Lawrence Berkeley National Laboratory"/>
            <person name="Hensen N."/>
            <person name="Bonometti L."/>
            <person name="Westerberg I."/>
            <person name="Brannstrom I.O."/>
            <person name="Guillou S."/>
            <person name="Cros-Aarteil S."/>
            <person name="Calhoun S."/>
            <person name="Haridas S."/>
            <person name="Kuo A."/>
            <person name="Mondo S."/>
            <person name="Pangilinan J."/>
            <person name="Riley R."/>
            <person name="Labutti K."/>
            <person name="Andreopoulos B."/>
            <person name="Lipzen A."/>
            <person name="Chen C."/>
            <person name="Yanf M."/>
            <person name="Daum C."/>
            <person name="Ng V."/>
            <person name="Clum A."/>
            <person name="Steindorff A."/>
            <person name="Ohm R."/>
            <person name="Martin F."/>
            <person name="Silar P."/>
            <person name="Natvig D."/>
            <person name="Lalanne C."/>
            <person name="Gautier V."/>
            <person name="Ament-Velasquez S.L."/>
            <person name="Kruys A."/>
            <person name="Hutchinson M.I."/>
            <person name="Powell A.J."/>
            <person name="Barry K."/>
            <person name="Miller A.N."/>
            <person name="Grigoriev I.V."/>
            <person name="Debuchy R."/>
            <person name="Gladieux P."/>
            <person name="Thoren M.H."/>
            <person name="Johannesson H."/>
        </authorList>
    </citation>
    <scope>NUCLEOTIDE SEQUENCE</scope>
    <source>
        <strain evidence="1">SMH2532-1</strain>
    </source>
</reference>
<evidence type="ECO:0000313" key="2">
    <source>
        <dbReference type="Proteomes" id="UP001174936"/>
    </source>
</evidence>
<name>A0AA39YPJ2_9PEZI</name>
<sequence>MRALPAGLRVSASWWASTEASMTLYPRGGGRGGSNIDQSVLEPMTGGVGRLVFSRYCVGKVAGHPASHIPHRNPQQTPQPPLLWQTRADADAGADRQAHQGHQGHTCSEAGPRNMGGGFLEVCLRVSCGRWLVGFGVVVVLEVSVMLACPGQELH</sequence>
<dbReference type="Proteomes" id="UP001174936">
    <property type="component" value="Unassembled WGS sequence"/>
</dbReference>
<evidence type="ECO:0000313" key="1">
    <source>
        <dbReference type="EMBL" id="KAK0656339.1"/>
    </source>
</evidence>